<proteinExistence type="predicted"/>
<sequence length="68" mass="8027">MSRYIYINLTKFNIRFHSCAHLGNNNIVNTYRKGDFSIKVRKFICVTLSIFYVHILVCQQGEKKIVTK</sequence>
<evidence type="ECO:0000313" key="2">
    <source>
        <dbReference type="Proteomes" id="UP001209540"/>
    </source>
</evidence>
<gene>
    <name evidence="1" type="ORF">BDA99DRAFT_500746</name>
</gene>
<name>A0AAD5K6Y7_9FUNG</name>
<dbReference type="EMBL" id="JAIXMP010000006">
    <property type="protein sequence ID" value="KAI9271697.1"/>
    <property type="molecule type" value="Genomic_DNA"/>
</dbReference>
<keyword evidence="2" id="KW-1185">Reference proteome</keyword>
<dbReference type="Proteomes" id="UP001209540">
    <property type="component" value="Unassembled WGS sequence"/>
</dbReference>
<reference evidence="1" key="2">
    <citation type="submission" date="2023-02" db="EMBL/GenBank/DDBJ databases">
        <authorList>
            <consortium name="DOE Joint Genome Institute"/>
            <person name="Mondo S.J."/>
            <person name="Chang Y."/>
            <person name="Wang Y."/>
            <person name="Ahrendt S."/>
            <person name="Andreopoulos W."/>
            <person name="Barry K."/>
            <person name="Beard J."/>
            <person name="Benny G.L."/>
            <person name="Blankenship S."/>
            <person name="Bonito G."/>
            <person name="Cuomo C."/>
            <person name="Desiro A."/>
            <person name="Gervers K.A."/>
            <person name="Hundley H."/>
            <person name="Kuo A."/>
            <person name="LaButti K."/>
            <person name="Lang B.F."/>
            <person name="Lipzen A."/>
            <person name="O'Donnell K."/>
            <person name="Pangilinan J."/>
            <person name="Reynolds N."/>
            <person name="Sandor L."/>
            <person name="Smith M.W."/>
            <person name="Tsang A."/>
            <person name="Grigoriev I.V."/>
            <person name="Stajich J.E."/>
            <person name="Spatafora J.W."/>
        </authorList>
    </citation>
    <scope>NUCLEOTIDE SEQUENCE</scope>
    <source>
        <strain evidence="1">RSA 2281</strain>
    </source>
</reference>
<comment type="caution">
    <text evidence="1">The sequence shown here is derived from an EMBL/GenBank/DDBJ whole genome shotgun (WGS) entry which is preliminary data.</text>
</comment>
<accession>A0AAD5K6Y7</accession>
<reference evidence="1" key="1">
    <citation type="journal article" date="2022" name="IScience">
        <title>Evolution of zygomycete secretomes and the origins of terrestrial fungal ecologies.</title>
        <authorList>
            <person name="Chang Y."/>
            <person name="Wang Y."/>
            <person name="Mondo S."/>
            <person name="Ahrendt S."/>
            <person name="Andreopoulos W."/>
            <person name="Barry K."/>
            <person name="Beard J."/>
            <person name="Benny G.L."/>
            <person name="Blankenship S."/>
            <person name="Bonito G."/>
            <person name="Cuomo C."/>
            <person name="Desiro A."/>
            <person name="Gervers K.A."/>
            <person name="Hundley H."/>
            <person name="Kuo A."/>
            <person name="LaButti K."/>
            <person name="Lang B.F."/>
            <person name="Lipzen A."/>
            <person name="O'Donnell K."/>
            <person name="Pangilinan J."/>
            <person name="Reynolds N."/>
            <person name="Sandor L."/>
            <person name="Smith M.E."/>
            <person name="Tsang A."/>
            <person name="Grigoriev I.V."/>
            <person name="Stajich J.E."/>
            <person name="Spatafora J.W."/>
        </authorList>
    </citation>
    <scope>NUCLEOTIDE SEQUENCE</scope>
    <source>
        <strain evidence="1">RSA 2281</strain>
    </source>
</reference>
<organism evidence="1 2">
    <name type="scientific">Phascolomyces articulosus</name>
    <dbReference type="NCBI Taxonomy" id="60185"/>
    <lineage>
        <taxon>Eukaryota</taxon>
        <taxon>Fungi</taxon>
        <taxon>Fungi incertae sedis</taxon>
        <taxon>Mucoromycota</taxon>
        <taxon>Mucoromycotina</taxon>
        <taxon>Mucoromycetes</taxon>
        <taxon>Mucorales</taxon>
        <taxon>Lichtheimiaceae</taxon>
        <taxon>Phascolomyces</taxon>
    </lineage>
</organism>
<evidence type="ECO:0000313" key="1">
    <source>
        <dbReference type="EMBL" id="KAI9271697.1"/>
    </source>
</evidence>
<protein>
    <submittedName>
        <fullName evidence="1">Uncharacterized protein</fullName>
    </submittedName>
</protein>
<dbReference type="AlphaFoldDB" id="A0AAD5K6Y7"/>